<feature type="region of interest" description="Disordered" evidence="5">
    <location>
        <begin position="1"/>
        <end position="80"/>
    </location>
</feature>
<evidence type="ECO:0000256" key="4">
    <source>
        <dbReference type="ARBA" id="ARBA00023242"/>
    </source>
</evidence>
<evidence type="ECO:0000256" key="2">
    <source>
        <dbReference type="ARBA" id="ARBA00023015"/>
    </source>
</evidence>
<evidence type="ECO:0000313" key="6">
    <source>
        <dbReference type="Proteomes" id="UP000827889"/>
    </source>
</evidence>
<keyword evidence="3" id="KW-0804">Transcription</keyword>
<evidence type="ECO:0000256" key="5">
    <source>
        <dbReference type="SAM" id="MobiDB-lite"/>
    </source>
</evidence>
<proteinExistence type="predicted"/>
<dbReference type="InterPro" id="IPR044549">
    <property type="entry name" value="bHLH_AtIBH1-like"/>
</dbReference>
<keyword evidence="4" id="KW-0539">Nucleus</keyword>
<dbReference type="GeneID" id="115729318"/>
<keyword evidence="2" id="KW-0805">Transcription regulation</keyword>
<comment type="subcellular location">
    <subcellularLocation>
        <location evidence="1">Nucleus</location>
    </subcellularLocation>
</comment>
<feature type="compositionally biased region" description="Polar residues" evidence="5">
    <location>
        <begin position="1"/>
        <end position="15"/>
    </location>
</feature>
<dbReference type="KEGG" id="rarg:115729318"/>
<dbReference type="PANTHER" id="PTHR33124:SF43">
    <property type="entry name" value="TRANSCRIPTION FACTOR PAR2"/>
    <property type="match status" value="1"/>
</dbReference>
<dbReference type="OrthoDB" id="1363133at2759"/>
<evidence type="ECO:0000313" key="7">
    <source>
        <dbReference type="RefSeq" id="XP_030515709.1"/>
    </source>
</evidence>
<sequence length="139" mass="15111">METAQHSTATSSNQEPEMGAPKNQSLSSGERGRRLGSLGRAKSRKQRDSKTLQPKRKKNAAVVNGSDGGEPEEDENKAEMEGKIAALQRIVPGGVELGVDKLFEETAGYILNLQGQVKAMRALANFFEVLEKEKWKLGG</sequence>
<dbReference type="AlphaFoldDB" id="A0A8B8N0S6"/>
<dbReference type="Proteomes" id="UP000827889">
    <property type="component" value="Chromosome 10"/>
</dbReference>
<dbReference type="CDD" id="cd11444">
    <property type="entry name" value="bHLH_AtIBH1_like"/>
    <property type="match status" value="1"/>
</dbReference>
<dbReference type="GO" id="GO:0006355">
    <property type="term" value="P:regulation of DNA-templated transcription"/>
    <property type="evidence" value="ECO:0007669"/>
    <property type="project" value="InterPro"/>
</dbReference>
<protein>
    <submittedName>
        <fullName evidence="7">Transcription factor PAR1-like</fullName>
    </submittedName>
</protein>
<feature type="compositionally biased region" description="Basic residues" evidence="5">
    <location>
        <begin position="41"/>
        <end position="59"/>
    </location>
</feature>
<evidence type="ECO:0000256" key="3">
    <source>
        <dbReference type="ARBA" id="ARBA00023163"/>
    </source>
</evidence>
<accession>A0A8B8N0S6</accession>
<dbReference type="InterPro" id="IPR044660">
    <property type="entry name" value="IBH1-like"/>
</dbReference>
<feature type="compositionally biased region" description="Low complexity" evidence="5">
    <location>
        <begin position="25"/>
        <end position="40"/>
    </location>
</feature>
<reference evidence="7" key="1">
    <citation type="submission" date="2025-08" db="UniProtKB">
        <authorList>
            <consortium name="RefSeq"/>
        </authorList>
    </citation>
    <scope>IDENTIFICATION</scope>
    <source>
        <tissue evidence="7">Leaf</tissue>
    </source>
</reference>
<dbReference type="PANTHER" id="PTHR33124">
    <property type="entry name" value="TRANSCRIPTION FACTOR IBH1-LIKE 1"/>
    <property type="match status" value="1"/>
</dbReference>
<evidence type="ECO:0000256" key="1">
    <source>
        <dbReference type="ARBA" id="ARBA00004123"/>
    </source>
</evidence>
<gene>
    <name evidence="7" type="primary">LOC115729318</name>
</gene>
<dbReference type="GO" id="GO:0005634">
    <property type="term" value="C:nucleus"/>
    <property type="evidence" value="ECO:0007669"/>
    <property type="project" value="UniProtKB-SubCell"/>
</dbReference>
<name>A0A8B8N0S6_9MYRT</name>
<organism evidence="6 7">
    <name type="scientific">Rhodamnia argentea</name>
    <dbReference type="NCBI Taxonomy" id="178133"/>
    <lineage>
        <taxon>Eukaryota</taxon>
        <taxon>Viridiplantae</taxon>
        <taxon>Streptophyta</taxon>
        <taxon>Embryophyta</taxon>
        <taxon>Tracheophyta</taxon>
        <taxon>Spermatophyta</taxon>
        <taxon>Magnoliopsida</taxon>
        <taxon>eudicotyledons</taxon>
        <taxon>Gunneridae</taxon>
        <taxon>Pentapetalae</taxon>
        <taxon>rosids</taxon>
        <taxon>malvids</taxon>
        <taxon>Myrtales</taxon>
        <taxon>Myrtaceae</taxon>
        <taxon>Myrtoideae</taxon>
        <taxon>Myrteae</taxon>
        <taxon>Australasian group</taxon>
        <taxon>Rhodamnia</taxon>
    </lineage>
</organism>
<dbReference type="RefSeq" id="XP_030515709.1">
    <property type="nucleotide sequence ID" value="XM_030659849.2"/>
</dbReference>
<keyword evidence="6" id="KW-1185">Reference proteome</keyword>